<evidence type="ECO:0000256" key="3">
    <source>
        <dbReference type="ARBA" id="ARBA00023002"/>
    </source>
</evidence>
<dbReference type="GO" id="GO:0055129">
    <property type="term" value="P:L-proline biosynthetic process"/>
    <property type="evidence" value="ECO:0007669"/>
    <property type="project" value="TreeGrafter"/>
</dbReference>
<proteinExistence type="inferred from homology"/>
<evidence type="ECO:0000256" key="2">
    <source>
        <dbReference type="ARBA" id="ARBA00022857"/>
    </source>
</evidence>
<comment type="caution">
    <text evidence="6">The sequence shown here is derived from an EMBL/GenBank/DDBJ whole genome shotgun (WGS) entry which is preliminary data.</text>
</comment>
<evidence type="ECO:0000313" key="7">
    <source>
        <dbReference type="Proteomes" id="UP000586031"/>
    </source>
</evidence>
<organism evidence="6 7">
    <name type="scientific">Methanobacterium subterraneum</name>
    <dbReference type="NCBI Taxonomy" id="59277"/>
    <lineage>
        <taxon>Archaea</taxon>
        <taxon>Methanobacteriati</taxon>
        <taxon>Methanobacteriota</taxon>
        <taxon>Methanomada group</taxon>
        <taxon>Methanobacteria</taxon>
        <taxon>Methanobacteriales</taxon>
        <taxon>Methanobacteriaceae</taxon>
        <taxon>Methanobacterium</taxon>
    </lineage>
</organism>
<dbReference type="EMBL" id="DUHE01000211">
    <property type="protein sequence ID" value="HII84675.1"/>
    <property type="molecule type" value="Genomic_DNA"/>
</dbReference>
<name>A0A7J4TJS3_9EURY</name>
<evidence type="ECO:0000256" key="1">
    <source>
        <dbReference type="ARBA" id="ARBA00005525"/>
    </source>
</evidence>
<accession>A0A7J4TJS3</accession>
<reference evidence="7" key="1">
    <citation type="journal article" date="2020" name="bioRxiv">
        <title>A rank-normalized archaeal taxonomy based on genome phylogeny resolves widespread incomplete and uneven classifications.</title>
        <authorList>
            <person name="Rinke C."/>
            <person name="Chuvochina M."/>
            <person name="Mussig A.J."/>
            <person name="Chaumeil P.-A."/>
            <person name="Waite D.W."/>
            <person name="Whitman W.B."/>
            <person name="Parks D.H."/>
            <person name="Hugenholtz P."/>
        </authorList>
    </citation>
    <scope>NUCLEOTIDE SEQUENCE [LARGE SCALE GENOMIC DNA]</scope>
</reference>
<evidence type="ECO:0000256" key="4">
    <source>
        <dbReference type="PIRSR" id="PIRSR000193-1"/>
    </source>
</evidence>
<dbReference type="AlphaFoldDB" id="A0A7J4TJS3"/>
<feature type="domain" description="Pyrroline-5-carboxylate reductase catalytic N-terminal" evidence="5">
    <location>
        <begin position="4"/>
        <end position="96"/>
    </location>
</feature>
<comment type="similarity">
    <text evidence="1">Belongs to the pyrroline-5-carboxylate reductase family.</text>
</comment>
<dbReference type="Gene3D" id="3.40.50.720">
    <property type="entry name" value="NAD(P)-binding Rossmann-like Domain"/>
    <property type="match status" value="1"/>
</dbReference>
<dbReference type="Gene3D" id="1.10.3730.10">
    <property type="entry name" value="ProC C-terminal domain-like"/>
    <property type="match status" value="1"/>
</dbReference>
<dbReference type="SUPFAM" id="SSF48179">
    <property type="entry name" value="6-phosphogluconate dehydrogenase C-terminal domain-like"/>
    <property type="match status" value="1"/>
</dbReference>
<dbReference type="SUPFAM" id="SSF51735">
    <property type="entry name" value="NAD(P)-binding Rossmann-fold domains"/>
    <property type="match status" value="1"/>
</dbReference>
<protein>
    <submittedName>
        <fullName evidence="6">NAD(P)-binding domain-containing protein</fullName>
    </submittedName>
</protein>
<evidence type="ECO:0000313" key="6">
    <source>
        <dbReference type="EMBL" id="HII84675.1"/>
    </source>
</evidence>
<dbReference type="PIRSF" id="PIRSF000193">
    <property type="entry name" value="Pyrrol-5-carb_rd"/>
    <property type="match status" value="1"/>
</dbReference>
<sequence length="257" mass="28582">MKSMGFIGGGRVTKILLNGFKKAKIELEDVVVYDTSSESLKELKKEFPEIKTVADDNELAVSQNMVFLAVHPPAMAEVLGKIKPHLNPDSTVISLAPKLQIKQISSLLGGFTRIVRMIPNAPSIINEGYNPISFALEINDSEKKEILELLNLLGDTPEVDEDKLEAYAVLTAMGPTYFWFQFNELLKLGRSFGLEDGEIQDSLQKMITGAAQTFYQSKLNPEEVMDLVPVKPMADEEEKIKNAYQARLGAMFQQLKG</sequence>
<keyword evidence="3" id="KW-0560">Oxidoreductase</keyword>
<dbReference type="PANTHER" id="PTHR11645">
    <property type="entry name" value="PYRROLINE-5-CARBOXYLATE REDUCTASE"/>
    <property type="match status" value="1"/>
</dbReference>
<dbReference type="InterPro" id="IPR008927">
    <property type="entry name" value="6-PGluconate_DH-like_C_sf"/>
</dbReference>
<gene>
    <name evidence="6" type="ORF">HA271_07575</name>
</gene>
<dbReference type="InterPro" id="IPR036291">
    <property type="entry name" value="NAD(P)-bd_dom_sf"/>
</dbReference>
<dbReference type="Pfam" id="PF03807">
    <property type="entry name" value="F420_oxidored"/>
    <property type="match status" value="1"/>
</dbReference>
<feature type="binding site" evidence="4">
    <location>
        <begin position="69"/>
        <end position="72"/>
    </location>
    <ligand>
        <name>NADP(+)</name>
        <dbReference type="ChEBI" id="CHEBI:58349"/>
    </ligand>
</feature>
<dbReference type="Proteomes" id="UP000586031">
    <property type="component" value="Unassembled WGS sequence"/>
</dbReference>
<dbReference type="PANTHER" id="PTHR11645:SF0">
    <property type="entry name" value="PYRROLINE-5-CARBOXYLATE REDUCTASE 3"/>
    <property type="match status" value="1"/>
</dbReference>
<evidence type="ECO:0000259" key="5">
    <source>
        <dbReference type="Pfam" id="PF03807"/>
    </source>
</evidence>
<keyword evidence="2 4" id="KW-0521">NADP</keyword>
<dbReference type="InterPro" id="IPR028939">
    <property type="entry name" value="P5C_Rdtase_cat_N"/>
</dbReference>
<dbReference type="GO" id="GO:0004735">
    <property type="term" value="F:pyrroline-5-carboxylate reductase activity"/>
    <property type="evidence" value="ECO:0007669"/>
    <property type="project" value="InterPro"/>
</dbReference>
<dbReference type="InterPro" id="IPR000304">
    <property type="entry name" value="Pyrroline-COOH_reductase"/>
</dbReference>